<dbReference type="PANTHER" id="PTHR30535:SF35">
    <property type="entry name" value="PERIPLASMIC BINDING PROTEIN"/>
    <property type="match status" value="1"/>
</dbReference>
<dbReference type="SUPFAM" id="SSF53807">
    <property type="entry name" value="Helical backbone' metal receptor"/>
    <property type="match status" value="1"/>
</dbReference>
<keyword evidence="4" id="KW-1185">Reference proteome</keyword>
<dbReference type="AlphaFoldDB" id="L0FTQ9"/>
<evidence type="ECO:0000256" key="1">
    <source>
        <dbReference type="ARBA" id="ARBA00022729"/>
    </source>
</evidence>
<dbReference type="EMBL" id="CP003346">
    <property type="protein sequence ID" value="AGA76423.1"/>
    <property type="molecule type" value="Genomic_DNA"/>
</dbReference>
<accession>L0FTQ9</accession>
<keyword evidence="1" id="KW-0732">Signal</keyword>
<dbReference type="OrthoDB" id="9816357at2"/>
<dbReference type="PANTHER" id="PTHR30535">
    <property type="entry name" value="VITAMIN B12-BINDING PROTEIN"/>
    <property type="match status" value="1"/>
</dbReference>
<dbReference type="Pfam" id="PF01497">
    <property type="entry name" value="Peripla_BP_2"/>
    <property type="match status" value="1"/>
</dbReference>
<dbReference type="Gene3D" id="3.40.50.1980">
    <property type="entry name" value="Nitrogenase molybdenum iron protein domain"/>
    <property type="match status" value="2"/>
</dbReference>
<dbReference type="STRING" id="926556.Echvi_0126"/>
<dbReference type="RefSeq" id="WP_015263991.1">
    <property type="nucleotide sequence ID" value="NC_019904.1"/>
</dbReference>
<protein>
    <submittedName>
        <fullName evidence="3">ABC-type Fe3+-hydroxamate transport system, periplasmic component</fullName>
    </submittedName>
</protein>
<sequence>MTTKPYMDQMGREVRVQGVPKRIVSLVPSQTELLVDLGLEQQLVGVTKFCVHPSGLRQKKAIIGGTKHFRFEVIDQLEPDLIIGNKEENYKEGIERLVAKYPVWMSDIFTLEDALEMMEGVGQLTGRNDMAKELVQEIGSRFRSGLEKKGTAVYLIWQGPYMAAGKKTFIHEMLAQAGFENLIGQDRYPEVTLEEIRELVPDVIMLSSEPFPFQAKHARVLQKEFPRAKVMLVDGEMFSWYGSRLRLAMDYFKSL</sequence>
<dbReference type="HOGENOM" id="CLU_038034_2_7_10"/>
<dbReference type="InterPro" id="IPR054828">
    <property type="entry name" value="Vit_B12_bind_prot"/>
</dbReference>
<feature type="domain" description="Fe/B12 periplasmic-binding" evidence="2">
    <location>
        <begin position="22"/>
        <end position="255"/>
    </location>
</feature>
<dbReference type="InterPro" id="IPR050902">
    <property type="entry name" value="ABC_Transporter_SBP"/>
</dbReference>
<dbReference type="Proteomes" id="UP000010796">
    <property type="component" value="Chromosome"/>
</dbReference>
<organism evidence="3 4">
    <name type="scientific">Echinicola vietnamensis (strain DSM 17526 / LMG 23754 / KMM 6221)</name>
    <dbReference type="NCBI Taxonomy" id="926556"/>
    <lineage>
        <taxon>Bacteria</taxon>
        <taxon>Pseudomonadati</taxon>
        <taxon>Bacteroidota</taxon>
        <taxon>Cytophagia</taxon>
        <taxon>Cytophagales</taxon>
        <taxon>Cyclobacteriaceae</taxon>
        <taxon>Echinicola</taxon>
    </lineage>
</organism>
<dbReference type="PROSITE" id="PS50983">
    <property type="entry name" value="FE_B12_PBP"/>
    <property type="match status" value="1"/>
</dbReference>
<proteinExistence type="predicted"/>
<evidence type="ECO:0000259" key="2">
    <source>
        <dbReference type="PROSITE" id="PS50983"/>
    </source>
</evidence>
<name>L0FTQ9_ECHVK</name>
<dbReference type="InterPro" id="IPR002491">
    <property type="entry name" value="ABC_transptr_periplasmic_BD"/>
</dbReference>
<dbReference type="NCBIfam" id="NF038402">
    <property type="entry name" value="TroA_like"/>
    <property type="match status" value="1"/>
</dbReference>
<reference evidence="4" key="1">
    <citation type="submission" date="2012-02" db="EMBL/GenBank/DDBJ databases">
        <title>The complete genome of Echinicola vietnamensis DSM 17526.</title>
        <authorList>
            <person name="Lucas S."/>
            <person name="Copeland A."/>
            <person name="Lapidus A."/>
            <person name="Glavina del Rio T."/>
            <person name="Dalin E."/>
            <person name="Tice H."/>
            <person name="Bruce D."/>
            <person name="Goodwin L."/>
            <person name="Pitluck S."/>
            <person name="Peters L."/>
            <person name="Ovchinnikova G."/>
            <person name="Teshima H."/>
            <person name="Kyrpides N."/>
            <person name="Mavromatis K."/>
            <person name="Ivanova N."/>
            <person name="Brettin T."/>
            <person name="Detter J.C."/>
            <person name="Han C."/>
            <person name="Larimer F."/>
            <person name="Land M."/>
            <person name="Hauser L."/>
            <person name="Markowitz V."/>
            <person name="Cheng J.-F."/>
            <person name="Hugenholtz P."/>
            <person name="Woyke T."/>
            <person name="Wu D."/>
            <person name="Brambilla E."/>
            <person name="Klenk H.-P."/>
            <person name="Eisen J.A."/>
        </authorList>
    </citation>
    <scope>NUCLEOTIDE SEQUENCE [LARGE SCALE GENOMIC DNA]</scope>
    <source>
        <strain evidence="4">DSM 17526 / LMG 23754 / KMM 6221</strain>
    </source>
</reference>
<dbReference type="PATRIC" id="fig|926556.3.peg.127"/>
<dbReference type="KEGG" id="evi:Echvi_0126"/>
<dbReference type="eggNOG" id="COG0614">
    <property type="taxonomic scope" value="Bacteria"/>
</dbReference>
<gene>
    <name evidence="3" type="ordered locus">Echvi_0126</name>
</gene>
<evidence type="ECO:0000313" key="4">
    <source>
        <dbReference type="Proteomes" id="UP000010796"/>
    </source>
</evidence>
<evidence type="ECO:0000313" key="3">
    <source>
        <dbReference type="EMBL" id="AGA76423.1"/>
    </source>
</evidence>